<protein>
    <recommendedName>
        <fullName evidence="3">DUF4218 domain-containing protein</fullName>
    </recommendedName>
</protein>
<evidence type="ECO:0000313" key="1">
    <source>
        <dbReference type="EMBL" id="VEN59413.1"/>
    </source>
</evidence>
<proteinExistence type="predicted"/>
<keyword evidence="2" id="KW-1185">Reference proteome</keyword>
<dbReference type="EMBL" id="CAACVG010012018">
    <property type="protein sequence ID" value="VEN59413.1"/>
    <property type="molecule type" value="Genomic_DNA"/>
</dbReference>
<evidence type="ECO:0008006" key="3">
    <source>
        <dbReference type="Google" id="ProtNLM"/>
    </source>
</evidence>
<name>A0A653DGS5_CALMS</name>
<evidence type="ECO:0000313" key="2">
    <source>
        <dbReference type="Proteomes" id="UP000410492"/>
    </source>
</evidence>
<dbReference type="PANTHER" id="PTHR33053">
    <property type="entry name" value="PROTEIN, PUTATIVE-RELATED"/>
    <property type="match status" value="1"/>
</dbReference>
<reference evidence="1 2" key="1">
    <citation type="submission" date="2019-01" db="EMBL/GenBank/DDBJ databases">
        <authorList>
            <person name="Sayadi A."/>
        </authorList>
    </citation>
    <scope>NUCLEOTIDE SEQUENCE [LARGE SCALE GENOMIC DNA]</scope>
</reference>
<organism evidence="1 2">
    <name type="scientific">Callosobruchus maculatus</name>
    <name type="common">Southern cowpea weevil</name>
    <name type="synonym">Pulse bruchid</name>
    <dbReference type="NCBI Taxonomy" id="64391"/>
    <lineage>
        <taxon>Eukaryota</taxon>
        <taxon>Metazoa</taxon>
        <taxon>Ecdysozoa</taxon>
        <taxon>Arthropoda</taxon>
        <taxon>Hexapoda</taxon>
        <taxon>Insecta</taxon>
        <taxon>Pterygota</taxon>
        <taxon>Neoptera</taxon>
        <taxon>Endopterygota</taxon>
        <taxon>Coleoptera</taxon>
        <taxon>Polyphaga</taxon>
        <taxon>Cucujiformia</taxon>
        <taxon>Chrysomeloidea</taxon>
        <taxon>Chrysomelidae</taxon>
        <taxon>Bruchinae</taxon>
        <taxon>Bruchini</taxon>
        <taxon>Callosobruchus</taxon>
    </lineage>
</organism>
<sequence length="588" mass="67348">MEHAASNVSFKDELRLWAVSHNIPQNAVTDLLGILRSHTSHLLPKDCRTLLKTPRAIDISPLGNGSYCHFGLTSVIGQMYHERKINNMESSNIELLINIDGLPISKSSSAALWPILCSDDTFTKRVYIIGAFFGKQKPAKANEYLQPFVEEVKALINNGFEIDNRVISVHLKALICDAPAKAFVLSVKGHGGYNSCTKCTIEGEYIEKCVCFPYIDRNISLRTDKDFLNDKYEDFQVASTVLTQIPNFGPISNIPLDYMHLICLGVTKKLIMLWLKGYPLTIRLSSLNINHISSKLVSFKASCPKEFVRKPRPILEASNWKATEFRNFLLYTGPLVLKDVLRRDMYTNFLTLHVAVSILTSPELINDTNLEYAHSLLKHFVQTFEIIYGKDKMSHNVHNLLHITEDVRKFGPLDNFSAFRFENYMAKIKRTLRKSDKPLQQLYNRYAEIEASVYECKEERLCLQKVHTEGPLKSTEYSYTQYKICRYQNFYINCTNGKDNCFMLKDGTTVIIQNIVQDNEDEKIFIIGEKMTRTDNFYTSPCNSLDLDIAVAEPTDHTLFSWSLDELKSKLWRLAYGGNYVSLPLLHF</sequence>
<accession>A0A653DGS5</accession>
<gene>
    <name evidence="1" type="ORF">CALMAC_LOCUS17430</name>
</gene>
<dbReference type="Proteomes" id="UP000410492">
    <property type="component" value="Unassembled WGS sequence"/>
</dbReference>
<dbReference type="AlphaFoldDB" id="A0A653DGS5"/>
<dbReference type="OrthoDB" id="6576929at2759"/>
<dbReference type="PANTHER" id="PTHR33053:SF24">
    <property type="entry name" value="TRANSPOSASE DOMAIN-CONTAINING PROTEIN"/>
    <property type="match status" value="1"/>
</dbReference>